<dbReference type="FunFam" id="3.30.565.10:FF:000006">
    <property type="entry name" value="Sensor histidine kinase WalK"/>
    <property type="match status" value="1"/>
</dbReference>
<evidence type="ECO:0000256" key="9">
    <source>
        <dbReference type="ARBA" id="ARBA00024867"/>
    </source>
</evidence>
<protein>
    <recommendedName>
        <fullName evidence="4">Stage 0 sporulation protein A homolog</fullName>
        <ecNumber evidence="3">2.7.13.3</ecNumber>
    </recommendedName>
</protein>
<dbReference type="InterPro" id="IPR036097">
    <property type="entry name" value="HisK_dim/P_sf"/>
</dbReference>
<dbReference type="InterPro" id="IPR003594">
    <property type="entry name" value="HATPase_dom"/>
</dbReference>
<evidence type="ECO:0000256" key="11">
    <source>
        <dbReference type="SAM" id="Coils"/>
    </source>
</evidence>
<dbReference type="RefSeq" id="WP_022243518.1">
    <property type="nucleotide sequence ID" value="NZ_JAJEQW010000014.1"/>
</dbReference>
<feature type="coiled-coil region" evidence="11">
    <location>
        <begin position="334"/>
        <end position="368"/>
    </location>
</feature>
<evidence type="ECO:0000313" key="15">
    <source>
        <dbReference type="EMBL" id="MCC2243015.1"/>
    </source>
</evidence>
<dbReference type="InterPro" id="IPR005467">
    <property type="entry name" value="His_kinase_dom"/>
</dbReference>
<dbReference type="PANTHER" id="PTHR45339">
    <property type="entry name" value="HYBRID SIGNAL TRANSDUCTION HISTIDINE KINASE J"/>
    <property type="match status" value="1"/>
</dbReference>
<dbReference type="PROSITE" id="PS50110">
    <property type="entry name" value="RESPONSE_REGULATORY"/>
    <property type="match status" value="2"/>
</dbReference>
<dbReference type="InterPro" id="IPR003661">
    <property type="entry name" value="HisK_dim/P_dom"/>
</dbReference>
<feature type="modified residue" description="4-aspartylphosphate" evidence="10">
    <location>
        <position position="675"/>
    </location>
</feature>
<keyword evidence="12" id="KW-1133">Transmembrane helix</keyword>
<proteinExistence type="predicted"/>
<keyword evidence="6" id="KW-0808">Transferase</keyword>
<evidence type="ECO:0000256" key="2">
    <source>
        <dbReference type="ARBA" id="ARBA00004370"/>
    </source>
</evidence>
<keyword evidence="5 10" id="KW-0597">Phosphoprotein</keyword>
<evidence type="ECO:0000256" key="4">
    <source>
        <dbReference type="ARBA" id="ARBA00018672"/>
    </source>
</evidence>
<dbReference type="Gene3D" id="3.40.50.2300">
    <property type="match status" value="2"/>
</dbReference>
<reference evidence="15" key="1">
    <citation type="submission" date="2021-10" db="EMBL/GenBank/DDBJ databases">
        <title>Anaerobic single-cell dispensing facilitates the cultivation of human gut bacteria.</title>
        <authorList>
            <person name="Afrizal A."/>
        </authorList>
    </citation>
    <scope>NUCLEOTIDE SEQUENCE</scope>
    <source>
        <strain evidence="15">CLA-AA-H204</strain>
    </source>
</reference>
<dbReference type="InterPro" id="IPR004358">
    <property type="entry name" value="Sig_transdc_His_kin-like_C"/>
</dbReference>
<comment type="function">
    <text evidence="9">May play the central regulatory role in sporulation. It may be an element of the effector pathway responsible for the activation of sporulation genes in response to nutritional stress. Spo0A may act in concert with spo0H (a sigma factor) to control the expression of some genes that are critical to the sporulation process.</text>
</comment>
<evidence type="ECO:0000256" key="12">
    <source>
        <dbReference type="SAM" id="Phobius"/>
    </source>
</evidence>
<name>A0AAW4WLL7_9FIRM</name>
<comment type="subcellular location">
    <subcellularLocation>
        <location evidence="2">Membrane</location>
    </subcellularLocation>
</comment>
<keyword evidence="11" id="KW-0175">Coiled coil</keyword>
<dbReference type="PRINTS" id="PR00344">
    <property type="entry name" value="BCTRLSENSOR"/>
</dbReference>
<keyword evidence="12" id="KW-0472">Membrane</keyword>
<evidence type="ECO:0000256" key="8">
    <source>
        <dbReference type="ARBA" id="ARBA00023012"/>
    </source>
</evidence>
<comment type="catalytic activity">
    <reaction evidence="1">
        <text>ATP + protein L-histidine = ADP + protein N-phospho-L-histidine.</text>
        <dbReference type="EC" id="2.7.13.3"/>
    </reaction>
</comment>
<feature type="domain" description="Response regulatory" evidence="14">
    <location>
        <begin position="619"/>
        <end position="740"/>
    </location>
</feature>
<dbReference type="InterPro" id="IPR011006">
    <property type="entry name" value="CheY-like_superfamily"/>
</dbReference>
<dbReference type="Pfam" id="PF00072">
    <property type="entry name" value="Response_reg"/>
    <property type="match status" value="2"/>
</dbReference>
<evidence type="ECO:0000256" key="1">
    <source>
        <dbReference type="ARBA" id="ARBA00000085"/>
    </source>
</evidence>
<dbReference type="SMART" id="SM00388">
    <property type="entry name" value="HisKA"/>
    <property type="match status" value="1"/>
</dbReference>
<feature type="domain" description="Histidine kinase" evidence="13">
    <location>
        <begin position="378"/>
        <end position="602"/>
    </location>
</feature>
<dbReference type="EMBL" id="JAJEQW010000014">
    <property type="protein sequence ID" value="MCC2243015.1"/>
    <property type="molecule type" value="Genomic_DNA"/>
</dbReference>
<dbReference type="InterPro" id="IPR036890">
    <property type="entry name" value="HATPase_C_sf"/>
</dbReference>
<dbReference type="SUPFAM" id="SSF52172">
    <property type="entry name" value="CheY-like"/>
    <property type="match status" value="2"/>
</dbReference>
<dbReference type="GO" id="GO:0000155">
    <property type="term" value="F:phosphorelay sensor kinase activity"/>
    <property type="evidence" value="ECO:0007669"/>
    <property type="project" value="InterPro"/>
</dbReference>
<gene>
    <name evidence="15" type="ORF">LKD47_12060</name>
</gene>
<keyword evidence="12" id="KW-0812">Transmembrane</keyword>
<dbReference type="Gene3D" id="3.30.565.10">
    <property type="entry name" value="Histidine kinase-like ATPase, C-terminal domain"/>
    <property type="match status" value="1"/>
</dbReference>
<evidence type="ECO:0000256" key="3">
    <source>
        <dbReference type="ARBA" id="ARBA00012438"/>
    </source>
</evidence>
<organism evidence="15 16">
    <name type="scientific">Roseburia amylophila</name>
    <dbReference type="NCBI Taxonomy" id="2981794"/>
    <lineage>
        <taxon>Bacteria</taxon>
        <taxon>Bacillati</taxon>
        <taxon>Bacillota</taxon>
        <taxon>Clostridia</taxon>
        <taxon>Lachnospirales</taxon>
        <taxon>Lachnospiraceae</taxon>
        <taxon>Roseburia</taxon>
    </lineage>
</organism>
<accession>A0AAW4WLL7</accession>
<dbReference type="SMART" id="SM00448">
    <property type="entry name" value="REC"/>
    <property type="match status" value="2"/>
</dbReference>
<sequence length="888" mass="101046">MKKEKQEKKVFTVLIVCIVVMALIFGWMSKDLGGSNQYIDKNSKQSLSELMEQMERAYRNRLEITYEQIDSIEKYMFGDGEREAELKDYQNYFDSMESNMVRDIVFVNDEGEYLCMRGLNGRIQMQDGLSELFGENKGIAQYCTWKDGEEIFIIAKSVDSFLVNGEEYEAIAFLFRPQIINDLFVTSAYNGQANIYVMDENGEVAYASINNEPGEVTINYNLFDSYHEQKIMNKKDYEKVKSDYAERSSGCITLERENESDYFSYRALKGTQYMIACEVDSTIVQNVLADYQIMMLHIWLTVTCIIIAMLAALGISILWIYNEKNKVAYARRNAMQQAEAAEKLEEVNTALEETVQFANTAKAEAERANEAKSVFLSNMSHDMRTPLNAVMGLATLISRDAENPDCVREYARKLTYSGEHLLGLINDVLDMSKIEAGKTVLNITNTNIAELVEELDMIIRSQTREKRQEFMIHVHRIETEEVEADKLRLKQILLNILSNAVKYTPKGGKIVFDITEVPKKKGNFAQYQFRISDNGQGMGEEYLKNLFDPFSREVQSTVNPVSGTGLGMPIAKSLVELMGGSIHVESKLGKGTTFEVILNFRKIKYQEKVNWWKLQKISQVLVVDDESESGRYIMDTLHPFGIDVQTADSGEMAVHMAEQMVETGKTKSWDVVIIDWKMPGMDGVTTAEKLHQILGEKTVLLLFAYDCKEIEEAAGYAGIQSILSKPFFVTNFKRCIEQARKEQQLQGKGQATEKEKMTLKGMRFLIADDNDLNAEILEELLKMEGADCDRAVNGKEAVEMFARAEEGRYNIILMDIKMPVMNGYDATKEIRRLKKKEAAKIPIFAMTANAFAEDIRTCMEAGMDAHIAKPVDLDLLEENIRIYMQAKA</sequence>
<evidence type="ECO:0000313" key="16">
    <source>
        <dbReference type="Proteomes" id="UP001198893"/>
    </source>
</evidence>
<comment type="caution">
    <text evidence="15">The sequence shown here is derived from an EMBL/GenBank/DDBJ whole genome shotgun (WGS) entry which is preliminary data.</text>
</comment>
<dbReference type="SUPFAM" id="SSF47384">
    <property type="entry name" value="Homodimeric domain of signal transducing histidine kinase"/>
    <property type="match status" value="1"/>
</dbReference>
<evidence type="ECO:0000259" key="13">
    <source>
        <dbReference type="PROSITE" id="PS50109"/>
    </source>
</evidence>
<evidence type="ECO:0000256" key="7">
    <source>
        <dbReference type="ARBA" id="ARBA00022777"/>
    </source>
</evidence>
<dbReference type="SMART" id="SM00387">
    <property type="entry name" value="HATPase_c"/>
    <property type="match status" value="1"/>
</dbReference>
<dbReference type="Pfam" id="PF02518">
    <property type="entry name" value="HATPase_c"/>
    <property type="match status" value="1"/>
</dbReference>
<feature type="transmembrane region" description="Helical" evidence="12">
    <location>
        <begin position="296"/>
        <end position="321"/>
    </location>
</feature>
<dbReference type="SUPFAM" id="SSF55874">
    <property type="entry name" value="ATPase domain of HSP90 chaperone/DNA topoisomerase II/histidine kinase"/>
    <property type="match status" value="1"/>
</dbReference>
<dbReference type="AlphaFoldDB" id="A0AAW4WLL7"/>
<dbReference type="GO" id="GO:0016020">
    <property type="term" value="C:membrane"/>
    <property type="evidence" value="ECO:0007669"/>
    <property type="project" value="UniProtKB-SubCell"/>
</dbReference>
<keyword evidence="8" id="KW-0902">Two-component regulatory system</keyword>
<evidence type="ECO:0000256" key="10">
    <source>
        <dbReference type="PROSITE-ProRule" id="PRU00169"/>
    </source>
</evidence>
<dbReference type="CDD" id="cd00082">
    <property type="entry name" value="HisKA"/>
    <property type="match status" value="1"/>
</dbReference>
<evidence type="ECO:0000259" key="14">
    <source>
        <dbReference type="PROSITE" id="PS50110"/>
    </source>
</evidence>
<dbReference type="CDD" id="cd17546">
    <property type="entry name" value="REC_hyHK_CKI1_RcsC-like"/>
    <property type="match status" value="1"/>
</dbReference>
<dbReference type="PANTHER" id="PTHR45339:SF5">
    <property type="entry name" value="HISTIDINE KINASE"/>
    <property type="match status" value="1"/>
</dbReference>
<feature type="modified residue" description="4-aspartylphosphate" evidence="10">
    <location>
        <position position="815"/>
    </location>
</feature>
<dbReference type="PROSITE" id="PS50109">
    <property type="entry name" value="HIS_KIN"/>
    <property type="match status" value="1"/>
</dbReference>
<dbReference type="Pfam" id="PF00512">
    <property type="entry name" value="HisKA"/>
    <property type="match status" value="1"/>
</dbReference>
<dbReference type="Gene3D" id="1.10.287.130">
    <property type="match status" value="1"/>
</dbReference>
<keyword evidence="7" id="KW-0418">Kinase</keyword>
<dbReference type="EC" id="2.7.13.3" evidence="3"/>
<dbReference type="Proteomes" id="UP001198893">
    <property type="component" value="Unassembled WGS sequence"/>
</dbReference>
<dbReference type="InterPro" id="IPR001789">
    <property type="entry name" value="Sig_transdc_resp-reg_receiver"/>
</dbReference>
<feature type="transmembrane region" description="Helical" evidence="12">
    <location>
        <begin position="10"/>
        <end position="28"/>
    </location>
</feature>
<evidence type="ECO:0000256" key="6">
    <source>
        <dbReference type="ARBA" id="ARBA00022679"/>
    </source>
</evidence>
<evidence type="ECO:0000256" key="5">
    <source>
        <dbReference type="ARBA" id="ARBA00022553"/>
    </source>
</evidence>
<feature type="domain" description="Response regulatory" evidence="14">
    <location>
        <begin position="763"/>
        <end position="884"/>
    </location>
</feature>